<evidence type="ECO:0000313" key="1">
    <source>
        <dbReference type="EMBL" id="VCW66935.1"/>
    </source>
</evidence>
<feature type="non-terminal residue" evidence="1">
    <location>
        <position position="1"/>
    </location>
</feature>
<dbReference type="EMBL" id="CYRY02002268">
    <property type="protein sequence ID" value="VCW66935.1"/>
    <property type="molecule type" value="Genomic_DNA"/>
</dbReference>
<protein>
    <submittedName>
        <fullName evidence="1">Uncharacterized protein</fullName>
    </submittedName>
</protein>
<comment type="caution">
    <text evidence="1">The sequence shown here is derived from an EMBL/GenBank/DDBJ whole genome shotgun (WGS) entry which is preliminary data.</text>
</comment>
<keyword evidence="2" id="KW-1185">Reference proteome</keyword>
<reference evidence="1 2" key="1">
    <citation type="submission" date="2018-10" db="EMBL/GenBank/DDBJ databases">
        <authorList>
            <person name="Ekblom R."/>
            <person name="Jareborg N."/>
        </authorList>
    </citation>
    <scope>NUCLEOTIDE SEQUENCE [LARGE SCALE GENOMIC DNA]</scope>
    <source>
        <tissue evidence="1">Muscle</tissue>
    </source>
</reference>
<name>A0A9X9LFH2_GULGU</name>
<dbReference type="Proteomes" id="UP000269945">
    <property type="component" value="Unassembled WGS sequence"/>
</dbReference>
<gene>
    <name evidence="1" type="ORF">BN2614_LOCUS1</name>
</gene>
<accession>A0A9X9LFH2</accession>
<organism evidence="1 2">
    <name type="scientific">Gulo gulo</name>
    <name type="common">Wolverine</name>
    <name type="synonym">Gluton</name>
    <dbReference type="NCBI Taxonomy" id="48420"/>
    <lineage>
        <taxon>Eukaryota</taxon>
        <taxon>Metazoa</taxon>
        <taxon>Chordata</taxon>
        <taxon>Craniata</taxon>
        <taxon>Vertebrata</taxon>
        <taxon>Euteleostomi</taxon>
        <taxon>Mammalia</taxon>
        <taxon>Eutheria</taxon>
        <taxon>Laurasiatheria</taxon>
        <taxon>Carnivora</taxon>
        <taxon>Caniformia</taxon>
        <taxon>Musteloidea</taxon>
        <taxon>Mustelidae</taxon>
        <taxon>Guloninae</taxon>
        <taxon>Gulo</taxon>
    </lineage>
</organism>
<evidence type="ECO:0000313" key="2">
    <source>
        <dbReference type="Proteomes" id="UP000269945"/>
    </source>
</evidence>
<dbReference type="AlphaFoldDB" id="A0A9X9LFH2"/>
<sequence length="53" mass="5700">KLRSNQAGLDSKVPAGCQSDLAELEKERSKSGAARLAATSVTTEIFKSKKHQK</sequence>
<proteinExistence type="predicted"/>